<evidence type="ECO:0000256" key="1">
    <source>
        <dbReference type="SAM" id="MobiDB-lite"/>
    </source>
</evidence>
<dbReference type="Proteomes" id="UP001500220">
    <property type="component" value="Unassembled WGS sequence"/>
</dbReference>
<sequence>MSTTLFRRPARRAGPEMPAEEITLQEPPGVPEPKSSSWSMVLTYLPMALMSGSMMLMFTSSGAVRGPLTYIAGGVMVVAMIGMVAGQLLRAAADRKHQLGGQRRDYHRYLAQTRKQVREALGKQYRAVTWNHPDPRSLWSLVLSYRLWERRATHDDFGEVRVGLGTQRAAVTLIPPETKPVEDLEPLAAHALRRFLRAYATLPNAPIAVYLRGFARVQFDGDSAATRALVRAMLGQLAAFHQPADLRIALCLGEAEAPEWDWVKWLPHAQDPEQRDGAGPVRLIADNVTELERLLGGESFTDRPRFETGTPVTASEPFVVVVLDGVSVPAGHPFTGDGHRNAVVLDLSGSLPWKPHRHALHLRITRMRSVASLSTAPAGRSRPRCAARTGCRWPRRRPSPAPLRRSASARPPTPANRCPPTTRSPPCSASPTRAPSHRRSCVPNARRGSGCGCRSASRATALRSNWTSRSPPRAVWARTAW</sequence>
<dbReference type="InterPro" id="IPR027417">
    <property type="entry name" value="P-loop_NTPase"/>
</dbReference>
<proteinExistence type="predicted"/>
<dbReference type="EMBL" id="BAAAHC010000005">
    <property type="protein sequence ID" value="GAA0512464.1"/>
    <property type="molecule type" value="Genomic_DNA"/>
</dbReference>
<dbReference type="Gene3D" id="3.40.50.300">
    <property type="entry name" value="P-loop containing nucleotide triphosphate hydrolases"/>
    <property type="match status" value="1"/>
</dbReference>
<feature type="transmembrane region" description="Helical" evidence="2">
    <location>
        <begin position="38"/>
        <end position="58"/>
    </location>
</feature>
<evidence type="ECO:0000256" key="2">
    <source>
        <dbReference type="SAM" id="Phobius"/>
    </source>
</evidence>
<gene>
    <name evidence="3" type="ORF">GCM10009545_13100</name>
</gene>
<accession>A0ABN1C5W5</accession>
<protein>
    <submittedName>
        <fullName evidence="3">Uncharacterized protein</fullName>
    </submittedName>
</protein>
<feature type="transmembrane region" description="Helical" evidence="2">
    <location>
        <begin position="70"/>
        <end position="89"/>
    </location>
</feature>
<keyword evidence="2" id="KW-0812">Transmembrane</keyword>
<feature type="region of interest" description="Disordered" evidence="1">
    <location>
        <begin position="1"/>
        <end position="34"/>
    </location>
</feature>
<feature type="compositionally biased region" description="Polar residues" evidence="1">
    <location>
        <begin position="419"/>
        <end position="433"/>
    </location>
</feature>
<keyword evidence="2" id="KW-0472">Membrane</keyword>
<evidence type="ECO:0000313" key="4">
    <source>
        <dbReference type="Proteomes" id="UP001500220"/>
    </source>
</evidence>
<feature type="region of interest" description="Disordered" evidence="1">
    <location>
        <begin position="373"/>
        <end position="454"/>
    </location>
</feature>
<dbReference type="InterPro" id="IPR050206">
    <property type="entry name" value="FtsK/SpoIIIE/SftA"/>
</dbReference>
<name>A0ABN1C5W5_9PSEU</name>
<dbReference type="PANTHER" id="PTHR22683:SF1">
    <property type="entry name" value="TYPE VII SECRETION SYSTEM PROTEIN ESSC"/>
    <property type="match status" value="1"/>
</dbReference>
<keyword evidence="4" id="KW-1185">Reference proteome</keyword>
<reference evidence="3 4" key="1">
    <citation type="journal article" date="2019" name="Int. J. Syst. Evol. Microbiol.">
        <title>The Global Catalogue of Microorganisms (GCM) 10K type strain sequencing project: providing services to taxonomists for standard genome sequencing and annotation.</title>
        <authorList>
            <consortium name="The Broad Institute Genomics Platform"/>
            <consortium name="The Broad Institute Genome Sequencing Center for Infectious Disease"/>
            <person name="Wu L."/>
            <person name="Ma J."/>
        </authorList>
    </citation>
    <scope>NUCLEOTIDE SEQUENCE [LARGE SCALE GENOMIC DNA]</scope>
    <source>
        <strain evidence="3 4">JCM 10664</strain>
    </source>
</reference>
<dbReference type="PANTHER" id="PTHR22683">
    <property type="entry name" value="SPORULATION PROTEIN RELATED"/>
    <property type="match status" value="1"/>
</dbReference>
<keyword evidence="2" id="KW-1133">Transmembrane helix</keyword>
<organism evidence="3 4">
    <name type="scientific">Saccharopolyspora thermophila</name>
    <dbReference type="NCBI Taxonomy" id="89367"/>
    <lineage>
        <taxon>Bacteria</taxon>
        <taxon>Bacillati</taxon>
        <taxon>Actinomycetota</taxon>
        <taxon>Actinomycetes</taxon>
        <taxon>Pseudonocardiales</taxon>
        <taxon>Pseudonocardiaceae</taxon>
        <taxon>Saccharopolyspora</taxon>
    </lineage>
</organism>
<comment type="caution">
    <text evidence="3">The sequence shown here is derived from an EMBL/GenBank/DDBJ whole genome shotgun (WGS) entry which is preliminary data.</text>
</comment>
<evidence type="ECO:0000313" key="3">
    <source>
        <dbReference type="EMBL" id="GAA0512464.1"/>
    </source>
</evidence>